<name>A0A840PD46_9ACTN</name>
<dbReference type="Proteomes" id="UP000578449">
    <property type="component" value="Unassembled WGS sequence"/>
</dbReference>
<feature type="transmembrane region" description="Helical" evidence="1">
    <location>
        <begin position="205"/>
        <end position="227"/>
    </location>
</feature>
<dbReference type="Pfam" id="PF14158">
    <property type="entry name" value="YndJ"/>
    <property type="match status" value="1"/>
</dbReference>
<reference evidence="2 3" key="1">
    <citation type="submission" date="2020-08" db="EMBL/GenBank/DDBJ databases">
        <title>Genomic Encyclopedia of Type Strains, Phase IV (KMG-IV): sequencing the most valuable type-strain genomes for metagenomic binning, comparative biology and taxonomic classification.</title>
        <authorList>
            <person name="Goeker M."/>
        </authorList>
    </citation>
    <scope>NUCLEOTIDE SEQUENCE [LARGE SCALE GENOMIC DNA]</scope>
    <source>
        <strain evidence="2 3">DSM 45615</strain>
    </source>
</reference>
<evidence type="ECO:0000313" key="2">
    <source>
        <dbReference type="EMBL" id="MBB5135087.1"/>
    </source>
</evidence>
<sequence>MRLLLNVVLATGMLVVIPAGLRLIAVPVAMRRWWWAGALPGAVSLWLPPGPPAAALAALYLPATAALALLAPRAWARARSLPLGLAAATALATPSIAAVALVAERAGRTLWGFEPPILALTVAHFHYAGFAAALVAGLVARAAGPGAAARLAALSVPAGTLMVLGGYFVAEWAELAGALVLTAGMWTVAWLTFTEVRSGAPGRATRALLAVSAVVLAASMPLALSWAVGEATGLPKPSIAWMTATHGVLNAFGFALCALAAWLRLRPIPL</sequence>
<keyword evidence="3" id="KW-1185">Reference proteome</keyword>
<feature type="transmembrane region" description="Helical" evidence="1">
    <location>
        <begin position="50"/>
        <end position="71"/>
    </location>
</feature>
<organism evidence="2 3">
    <name type="scientific">Thermocatellispora tengchongensis</name>
    <dbReference type="NCBI Taxonomy" id="1073253"/>
    <lineage>
        <taxon>Bacteria</taxon>
        <taxon>Bacillati</taxon>
        <taxon>Actinomycetota</taxon>
        <taxon>Actinomycetes</taxon>
        <taxon>Streptosporangiales</taxon>
        <taxon>Streptosporangiaceae</taxon>
        <taxon>Thermocatellispora</taxon>
    </lineage>
</organism>
<feature type="transmembrane region" description="Helical" evidence="1">
    <location>
        <begin position="83"/>
        <end position="103"/>
    </location>
</feature>
<feature type="transmembrane region" description="Helical" evidence="1">
    <location>
        <begin position="151"/>
        <end position="169"/>
    </location>
</feature>
<accession>A0A840PD46</accession>
<feature type="transmembrane region" description="Helical" evidence="1">
    <location>
        <begin position="115"/>
        <end position="139"/>
    </location>
</feature>
<evidence type="ECO:0000256" key="1">
    <source>
        <dbReference type="SAM" id="Phobius"/>
    </source>
</evidence>
<comment type="caution">
    <text evidence="2">The sequence shown here is derived from an EMBL/GenBank/DDBJ whole genome shotgun (WGS) entry which is preliminary data.</text>
</comment>
<dbReference type="EMBL" id="JACHGN010000010">
    <property type="protein sequence ID" value="MBB5135087.1"/>
    <property type="molecule type" value="Genomic_DNA"/>
</dbReference>
<dbReference type="RefSeq" id="WP_185052054.1">
    <property type="nucleotide sequence ID" value="NZ_BAABIX010000042.1"/>
</dbReference>
<protein>
    <recommendedName>
        <fullName evidence="4">YndJ-like protein</fullName>
    </recommendedName>
</protein>
<keyword evidence="1" id="KW-0472">Membrane</keyword>
<gene>
    <name evidence="2" type="ORF">HNP84_004823</name>
</gene>
<evidence type="ECO:0008006" key="4">
    <source>
        <dbReference type="Google" id="ProtNLM"/>
    </source>
</evidence>
<feature type="transmembrane region" description="Helical" evidence="1">
    <location>
        <begin position="175"/>
        <end position="193"/>
    </location>
</feature>
<dbReference type="AlphaFoldDB" id="A0A840PD46"/>
<dbReference type="InterPro" id="IPR025450">
    <property type="entry name" value="YndJ-like"/>
</dbReference>
<proteinExistence type="predicted"/>
<keyword evidence="1" id="KW-0812">Transmembrane</keyword>
<feature type="transmembrane region" description="Helical" evidence="1">
    <location>
        <begin position="239"/>
        <end position="263"/>
    </location>
</feature>
<keyword evidence="1" id="KW-1133">Transmembrane helix</keyword>
<feature type="transmembrane region" description="Helical" evidence="1">
    <location>
        <begin position="7"/>
        <end position="30"/>
    </location>
</feature>
<evidence type="ECO:0000313" key="3">
    <source>
        <dbReference type="Proteomes" id="UP000578449"/>
    </source>
</evidence>